<dbReference type="PANTHER" id="PTHR21497">
    <property type="entry name" value="UBIQUITIN LIGASE E3 ALPHA-RELATED"/>
    <property type="match status" value="1"/>
</dbReference>
<proteinExistence type="inferred from homology"/>
<dbReference type="GO" id="GO:0061630">
    <property type="term" value="F:ubiquitin protein ligase activity"/>
    <property type="evidence" value="ECO:0007669"/>
    <property type="project" value="UniProtKB-UniRule"/>
</dbReference>
<dbReference type="Pfam" id="PF18995">
    <property type="entry name" value="PRT6_C"/>
    <property type="match status" value="1"/>
</dbReference>
<evidence type="ECO:0000256" key="6">
    <source>
        <dbReference type="ARBA" id="ARBA00022786"/>
    </source>
</evidence>
<organism evidence="13 14">
    <name type="scientific">Propithecus coquereli</name>
    <name type="common">Coquerel's sifaka</name>
    <name type="synonym">Propithecus verreauxi coquereli</name>
    <dbReference type="NCBI Taxonomy" id="379532"/>
    <lineage>
        <taxon>Eukaryota</taxon>
        <taxon>Metazoa</taxon>
        <taxon>Chordata</taxon>
        <taxon>Craniata</taxon>
        <taxon>Vertebrata</taxon>
        <taxon>Euteleostomi</taxon>
        <taxon>Mammalia</taxon>
        <taxon>Eutheria</taxon>
        <taxon>Euarchontoglires</taxon>
        <taxon>Primates</taxon>
        <taxon>Strepsirrhini</taxon>
        <taxon>Lemuriformes</taxon>
        <taxon>Indriidae</taxon>
        <taxon>Propithecus</taxon>
    </lineage>
</organism>
<dbReference type="InterPro" id="IPR055194">
    <property type="entry name" value="UBR1-like_WH"/>
</dbReference>
<evidence type="ECO:0000313" key="13">
    <source>
        <dbReference type="Ensembl" id="ENSPCOP00000021027.1"/>
    </source>
</evidence>
<dbReference type="SUPFAM" id="SSF54736">
    <property type="entry name" value="ClpS-like"/>
    <property type="match status" value="1"/>
</dbReference>
<dbReference type="InterPro" id="IPR039164">
    <property type="entry name" value="UBR1-like"/>
</dbReference>
<dbReference type="Pfam" id="PF02617">
    <property type="entry name" value="ClpS"/>
    <property type="match status" value="1"/>
</dbReference>
<evidence type="ECO:0000256" key="8">
    <source>
        <dbReference type="ARBA" id="ARBA00046341"/>
    </source>
</evidence>
<keyword evidence="5 10" id="KW-0863">Zinc-finger</keyword>
<keyword evidence="4 10" id="KW-0479">Metal-binding</keyword>
<reference evidence="13" key="2">
    <citation type="submission" date="2025-09" db="UniProtKB">
        <authorList>
            <consortium name="Ensembl"/>
        </authorList>
    </citation>
    <scope>IDENTIFICATION</scope>
</reference>
<protein>
    <recommendedName>
        <fullName evidence="10">E3 ubiquitin-protein ligase</fullName>
        <ecNumber evidence="10">2.3.2.27</ecNumber>
    </recommendedName>
</protein>
<keyword evidence="6 10" id="KW-0833">Ubl conjugation pathway</keyword>
<feature type="region of interest" description="Disordered" evidence="11">
    <location>
        <begin position="830"/>
        <end position="858"/>
    </location>
</feature>
<dbReference type="Gene3D" id="3.30.1390.10">
    <property type="match status" value="1"/>
</dbReference>
<dbReference type="GO" id="GO:0016567">
    <property type="term" value="P:protein ubiquitination"/>
    <property type="evidence" value="ECO:0007669"/>
    <property type="project" value="UniProtKB-UniRule"/>
</dbReference>
<dbReference type="PROSITE" id="PS51157">
    <property type="entry name" value="ZF_UBR"/>
    <property type="match status" value="1"/>
</dbReference>
<dbReference type="Ensembl" id="ENSPCOT00000031684.1">
    <property type="protein sequence ID" value="ENSPCOP00000021027.1"/>
    <property type="gene ID" value="ENSPCOG00000022503.1"/>
</dbReference>
<keyword evidence="3 10" id="KW-0808">Transferase</keyword>
<evidence type="ECO:0000259" key="12">
    <source>
        <dbReference type="PROSITE" id="PS51157"/>
    </source>
</evidence>
<dbReference type="GO" id="GO:0005737">
    <property type="term" value="C:cytoplasm"/>
    <property type="evidence" value="ECO:0007669"/>
    <property type="project" value="TreeGrafter"/>
</dbReference>
<dbReference type="PANTHER" id="PTHR21497:SF28">
    <property type="entry name" value="E3 UBIQUITIN-PROTEIN LIGASE UBR2"/>
    <property type="match status" value="1"/>
</dbReference>
<dbReference type="Gene3D" id="2.10.110.30">
    <property type="match status" value="1"/>
</dbReference>
<dbReference type="OMA" id="GEASYMC"/>
<evidence type="ECO:0000256" key="3">
    <source>
        <dbReference type="ARBA" id="ARBA00022679"/>
    </source>
</evidence>
<dbReference type="CDD" id="cd19679">
    <property type="entry name" value="UBR-box_UBR2"/>
    <property type="match status" value="1"/>
</dbReference>
<dbReference type="CDD" id="cd16686">
    <property type="entry name" value="RING-H2_UBR2"/>
    <property type="match status" value="1"/>
</dbReference>
<keyword evidence="7 10" id="KW-0862">Zinc</keyword>
<dbReference type="GO" id="GO:0000151">
    <property type="term" value="C:ubiquitin ligase complex"/>
    <property type="evidence" value="ECO:0007669"/>
    <property type="project" value="TreeGrafter"/>
</dbReference>
<evidence type="ECO:0000256" key="4">
    <source>
        <dbReference type="ARBA" id="ARBA00022723"/>
    </source>
</evidence>
<sequence>MASELETEVQAIDRSLLECSAEETAGKWLQATDLTREVYQHLAHYVPKIYCRGPNPFPQKEDMLAQHVLLGPMEWYLCGEDPAFGFPKLEQANKPSHLCGRVFKVGEPTYSCRDCAVDPTCVLCMECFLGSIHRDHRYRMTTSGGGGFCDCGDTEAWKEGPYCQKHELNTSEIEEEEIIQYIINVLSHREKSDTYYCMLFNDEVHTYEQVIYTLQKAVNCTQKEAIGFATTVDRDVKFRFCKIKNTSRQTKPLKVQVMHSSIVAHQNFGLKLLSWLGSIIGYSELWKCHFWLTWYILISHPDLFLKGARSVYHQLFMSSLLMDLKYKKLFAVRFAKNYERLQSDYVTDDHDREFSIADLSVQIFTVPSLVSTEKLEELSCFPLTKFSRAFSFSSIQRLSLIMSHYFILGMDPIIRQVGQHIEMEPEWEAAFTLQMKLTHVISMMQDWCALDEKVLIEAYKKCLAVLMQCHSGFTDGEQPITLSICGHSVETIRYCVSQEKVSIHLPVSRLLAGKAFPLKENPKIIFCLWLIFMNTYYIYYYHNVKCRREMFDKDIVMLQTGASMMDPNHFLMIMLSRFELYQIFSTPDYGKRFSSEITHKDVVQQNNTLIEEMLYLIIMLVGKFRLFEKFIITLEFVVANSPFFRRKPGLTGRGMYELKPECAKEFNLYFYHYSRAEQSKAEEAQRKLKRQNREDTALPPPVLPPFCPLFASLVNILQSDVMLCIMGTILQWAVGHNGYAWSESMLQRVLHLIGMALQEEKQHLENIMEEHVVTFTFTQKISKPGETPNNSASILAMLETLQNAPYLEVHKDMIRWILKTFNAIKKIRESSSTSPVAEAEGTIMEESSRDKDKAERKRKAEIARLRREKIMAQMSEMQRHFIDENKELFQQTLELDASTSAVLDNSPMVSDMALTALGPAQTQVPEQRQFVTCILCQEEQEVKVESRAMVLAAFVQRSTVLSKNRSKFIQDPEKYDPLFTHPDLSCGTHTGSCGHIMHAHCWQRYFDSVQAKEQRRQQRLRLHTSYDVENGEFLCPLCECLSNTVIPLLLPPRNIFNRNPYSESIKEMLTTFGTATYKVGLKVHPNEDDPRVPIMCWGSCAYTIQSVERILSDEDKPLFGPLPCRLVSSSTYFVPAGFHTSEMLPYLKKLIRGEVGLVLAFPALQCQDFSGISLATGDLHIFHLVTMAHVVQILLTSCTEENGMDQENSTTEEELAVLALYKTLQQYTGSALKGMPSGWHLWRSVRAGIMPFLKCSALFFHYLNGVPSPPDIQVSGTSHFEHLCSYLSLPNNLMSLFQENSEIMNFLIESIFNFYIFFRYPRESNKLIDLPEDYSSLINQASNFSCPKSGGDKSRAPTLCLVCGTLLCSQSYCCQTELEGEDVGACTAHTYSCGSGAGLFLRVRECQVLFLAGKTKGCFYSPPYLDDYGETDQGLRRGNPLHLCKERFKKIQKLWHQHSITEQIGHAQEANQTLVGIDWQHL</sequence>
<dbReference type="GeneTree" id="ENSGT00950000183075"/>
<dbReference type="InterPro" id="IPR044046">
    <property type="entry name" value="E3_ligase_UBR-like_C"/>
</dbReference>
<dbReference type="GO" id="GO:0008270">
    <property type="term" value="F:zinc ion binding"/>
    <property type="evidence" value="ECO:0007669"/>
    <property type="project" value="UniProtKB-UniRule"/>
</dbReference>
<dbReference type="InterPro" id="IPR014719">
    <property type="entry name" value="Ribosomal_bL12_C/ClpS-like"/>
</dbReference>
<reference evidence="13" key="1">
    <citation type="submission" date="2025-08" db="UniProtKB">
        <authorList>
            <consortium name="Ensembl"/>
        </authorList>
    </citation>
    <scope>IDENTIFICATION</scope>
</reference>
<feature type="zinc finger region" description="UBR-type" evidence="9">
    <location>
        <begin position="97"/>
        <end position="168"/>
    </location>
</feature>
<dbReference type="InterPro" id="IPR003769">
    <property type="entry name" value="ClpS_core"/>
</dbReference>
<dbReference type="EC" id="2.3.2.27" evidence="10"/>
<dbReference type="InterPro" id="IPR047508">
    <property type="entry name" value="UBR-box_UBR2"/>
</dbReference>
<evidence type="ECO:0000256" key="10">
    <source>
        <dbReference type="RuleBase" id="RU366018"/>
    </source>
</evidence>
<dbReference type="InterPro" id="IPR003126">
    <property type="entry name" value="Znf_UBR"/>
</dbReference>
<comment type="similarity">
    <text evidence="8 10">Belongs to the E3 ubiquitin-protein ligase UBR1-like family.</text>
</comment>
<dbReference type="Proteomes" id="UP000233160">
    <property type="component" value="Unassembled WGS sequence"/>
</dbReference>
<name>A0A2K6G467_PROCO</name>
<evidence type="ECO:0000256" key="5">
    <source>
        <dbReference type="ARBA" id="ARBA00022771"/>
    </source>
</evidence>
<evidence type="ECO:0000256" key="11">
    <source>
        <dbReference type="SAM" id="MobiDB-lite"/>
    </source>
</evidence>
<keyword evidence="14" id="KW-1185">Reference proteome</keyword>
<evidence type="ECO:0000256" key="2">
    <source>
        <dbReference type="ARBA" id="ARBA00004906"/>
    </source>
</evidence>
<comment type="function">
    <text evidence="10">Ubiquitin ligase protein which is a component of the N-end rule pathway. Recognizes and binds to proteins bearing specific N-terminal residues that are destabilizing according to the N-end rule, leading to their ubiquitination and subsequent degradation.</text>
</comment>
<dbReference type="Pfam" id="PF22960">
    <property type="entry name" value="WHD_UBR1"/>
    <property type="match status" value="1"/>
</dbReference>
<dbReference type="UniPathway" id="UPA00143"/>
<comment type="pathway">
    <text evidence="2 10">Protein modification; protein ubiquitination.</text>
</comment>
<dbReference type="SMART" id="SM00396">
    <property type="entry name" value="ZnF_UBR1"/>
    <property type="match status" value="1"/>
</dbReference>
<dbReference type="Pfam" id="PF02207">
    <property type="entry name" value="zf-UBR"/>
    <property type="match status" value="1"/>
</dbReference>
<feature type="domain" description="UBR-type" evidence="12">
    <location>
        <begin position="97"/>
        <end position="168"/>
    </location>
</feature>
<dbReference type="STRING" id="379532.ENSPCOP00000021027"/>
<evidence type="ECO:0000256" key="1">
    <source>
        <dbReference type="ARBA" id="ARBA00000900"/>
    </source>
</evidence>
<dbReference type="GO" id="GO:0071596">
    <property type="term" value="P:ubiquitin-dependent protein catabolic process via the N-end rule pathway"/>
    <property type="evidence" value="ECO:0007669"/>
    <property type="project" value="UniProtKB-UniRule"/>
</dbReference>
<evidence type="ECO:0000313" key="14">
    <source>
        <dbReference type="Proteomes" id="UP000233160"/>
    </source>
</evidence>
<comment type="catalytic activity">
    <reaction evidence="1 10">
        <text>S-ubiquitinyl-[E2 ubiquitin-conjugating enzyme]-L-cysteine + [acceptor protein]-L-lysine = [E2 ubiquitin-conjugating enzyme]-L-cysteine + N(6)-ubiquitinyl-[acceptor protein]-L-lysine.</text>
        <dbReference type="EC" id="2.3.2.27"/>
    </reaction>
</comment>
<accession>A0A2K6G467</accession>
<evidence type="ECO:0000256" key="9">
    <source>
        <dbReference type="PROSITE-ProRule" id="PRU00508"/>
    </source>
</evidence>
<dbReference type="FunFam" id="2.10.110.30:FF:000001">
    <property type="entry name" value="E3 ubiquitin-protein ligase UBR2 isoform 1"/>
    <property type="match status" value="1"/>
</dbReference>
<evidence type="ECO:0000256" key="7">
    <source>
        <dbReference type="ARBA" id="ARBA00022833"/>
    </source>
</evidence>
<feature type="compositionally biased region" description="Basic and acidic residues" evidence="11">
    <location>
        <begin position="846"/>
        <end position="858"/>
    </location>
</feature>